<protein>
    <recommendedName>
        <fullName evidence="3">Thioesterase domain-containing protein</fullName>
    </recommendedName>
</protein>
<evidence type="ECO:0000313" key="2">
    <source>
        <dbReference type="Proteomes" id="UP000622245"/>
    </source>
</evidence>
<organism evidence="1 2">
    <name type="scientific">Micromonospora tarensis</name>
    <dbReference type="NCBI Taxonomy" id="2806100"/>
    <lineage>
        <taxon>Bacteria</taxon>
        <taxon>Bacillati</taxon>
        <taxon>Actinomycetota</taxon>
        <taxon>Actinomycetes</taxon>
        <taxon>Micromonosporales</taxon>
        <taxon>Micromonosporaceae</taxon>
        <taxon>Micromonospora</taxon>
    </lineage>
</organism>
<accession>A0ABS1YLF2</accession>
<comment type="caution">
    <text evidence="1">The sequence shown here is derived from an EMBL/GenBank/DDBJ whole genome shotgun (WGS) entry which is preliminary data.</text>
</comment>
<keyword evidence="2" id="KW-1185">Reference proteome</keyword>
<dbReference type="Proteomes" id="UP000622245">
    <property type="component" value="Unassembled WGS sequence"/>
</dbReference>
<dbReference type="InterPro" id="IPR029058">
    <property type="entry name" value="AB_hydrolase_fold"/>
</dbReference>
<dbReference type="RefSeq" id="WP_203150629.1">
    <property type="nucleotide sequence ID" value="NZ_JAEVHL010000155.1"/>
</dbReference>
<gene>
    <name evidence="1" type="ORF">JM949_24335</name>
</gene>
<dbReference type="EMBL" id="JAEVHL010000155">
    <property type="protein sequence ID" value="MBM0278244.1"/>
    <property type="molecule type" value="Genomic_DNA"/>
</dbReference>
<dbReference type="InterPro" id="IPR012223">
    <property type="entry name" value="TEII"/>
</dbReference>
<dbReference type="PANTHER" id="PTHR11487:SF0">
    <property type="entry name" value="S-ACYL FATTY ACID SYNTHASE THIOESTERASE, MEDIUM CHAIN"/>
    <property type="match status" value="1"/>
</dbReference>
<evidence type="ECO:0008006" key="3">
    <source>
        <dbReference type="Google" id="ProtNLM"/>
    </source>
</evidence>
<name>A0ABS1YLF2_9ACTN</name>
<dbReference type="SUPFAM" id="SSF53474">
    <property type="entry name" value="alpha/beta-Hydrolases"/>
    <property type="match status" value="1"/>
</dbReference>
<dbReference type="PANTHER" id="PTHR11487">
    <property type="entry name" value="THIOESTERASE"/>
    <property type="match status" value="1"/>
</dbReference>
<evidence type="ECO:0000313" key="1">
    <source>
        <dbReference type="EMBL" id="MBM0278244.1"/>
    </source>
</evidence>
<dbReference type="Gene3D" id="3.40.50.1820">
    <property type="entry name" value="alpha/beta hydrolase"/>
    <property type="match status" value="1"/>
</dbReference>
<proteinExistence type="predicted"/>
<reference evidence="1 2" key="1">
    <citation type="submission" date="2021-01" db="EMBL/GenBank/DDBJ databases">
        <title>Draft genome sequence of Micromonospora sp. strain STR1s_6.</title>
        <authorList>
            <person name="Karlyshev A."/>
            <person name="Jawad R."/>
        </authorList>
    </citation>
    <scope>NUCLEOTIDE SEQUENCE [LARGE SCALE GENOMIC DNA]</scope>
    <source>
        <strain evidence="1 2">STR1S-6</strain>
    </source>
</reference>
<sequence length="62" mass="6628">MVGCPIDVLIGDSDPRVSVDDAKAWIGHTTASCELRVFPGGHFYLADHAAAVTGYIAARLLW</sequence>